<protein>
    <submittedName>
        <fullName evidence="2">Uncharacterized protein</fullName>
    </submittedName>
</protein>
<evidence type="ECO:0000313" key="3">
    <source>
        <dbReference type="Proteomes" id="UP000230779"/>
    </source>
</evidence>
<feature type="compositionally biased region" description="Acidic residues" evidence="1">
    <location>
        <begin position="96"/>
        <end position="110"/>
    </location>
</feature>
<accession>A0A2M7RH81</accession>
<gene>
    <name evidence="2" type="ORF">COY66_05000</name>
</gene>
<proteinExistence type="predicted"/>
<dbReference type="EMBL" id="PFMD01000058">
    <property type="protein sequence ID" value="PIY96083.1"/>
    <property type="molecule type" value="Genomic_DNA"/>
</dbReference>
<comment type="caution">
    <text evidence="2">The sequence shown here is derived from an EMBL/GenBank/DDBJ whole genome shotgun (WGS) entry which is preliminary data.</text>
</comment>
<organism evidence="2 3">
    <name type="scientific">Candidatus Kerfeldbacteria bacterium CG_4_10_14_0_8_um_filter_42_10</name>
    <dbReference type="NCBI Taxonomy" id="2014248"/>
    <lineage>
        <taxon>Bacteria</taxon>
        <taxon>Candidatus Kerfeldiibacteriota</taxon>
    </lineage>
</organism>
<reference evidence="2 3" key="1">
    <citation type="submission" date="2017-09" db="EMBL/GenBank/DDBJ databases">
        <title>Depth-based differentiation of microbial function through sediment-hosted aquifers and enrichment of novel symbionts in the deep terrestrial subsurface.</title>
        <authorList>
            <person name="Probst A.J."/>
            <person name="Ladd B."/>
            <person name="Jarett J.K."/>
            <person name="Geller-Mcgrath D.E."/>
            <person name="Sieber C.M."/>
            <person name="Emerson J.B."/>
            <person name="Anantharaman K."/>
            <person name="Thomas B.C."/>
            <person name="Malmstrom R."/>
            <person name="Stieglmeier M."/>
            <person name="Klingl A."/>
            <person name="Woyke T."/>
            <person name="Ryan C.M."/>
            <person name="Banfield J.F."/>
        </authorList>
    </citation>
    <scope>NUCLEOTIDE SEQUENCE [LARGE SCALE GENOMIC DNA]</scope>
    <source>
        <strain evidence="2">CG_4_10_14_0_8_um_filter_42_10</strain>
    </source>
</reference>
<evidence type="ECO:0000313" key="2">
    <source>
        <dbReference type="EMBL" id="PIY96083.1"/>
    </source>
</evidence>
<dbReference type="Proteomes" id="UP000230779">
    <property type="component" value="Unassembled WGS sequence"/>
</dbReference>
<evidence type="ECO:0000256" key="1">
    <source>
        <dbReference type="SAM" id="MobiDB-lite"/>
    </source>
</evidence>
<dbReference type="AlphaFoldDB" id="A0A2M7RH81"/>
<name>A0A2M7RH81_9BACT</name>
<feature type="compositionally biased region" description="Basic and acidic residues" evidence="1">
    <location>
        <begin position="76"/>
        <end position="95"/>
    </location>
</feature>
<sequence length="110" mass="11784">MKANAKYTAAEILTEAGMDVAKLGKMAVTIGGIAGIVSPDHLIKLPADAMSIVVIVGEEKATINLAEPSDDSEISEDAKTVLEENGKIETTRIEKQEEDEAKVEEETEKQ</sequence>
<feature type="region of interest" description="Disordered" evidence="1">
    <location>
        <begin position="66"/>
        <end position="110"/>
    </location>
</feature>